<dbReference type="Proteomes" id="UP000198984">
    <property type="component" value="Unassembled WGS sequence"/>
</dbReference>
<protein>
    <submittedName>
        <fullName evidence="3">Por secretion system C-terminal sorting domain-containing protein</fullName>
    </submittedName>
</protein>
<dbReference type="GO" id="GO:0005975">
    <property type="term" value="P:carbohydrate metabolic process"/>
    <property type="evidence" value="ECO:0007669"/>
    <property type="project" value="InterPro"/>
</dbReference>
<evidence type="ECO:0000313" key="3">
    <source>
        <dbReference type="EMBL" id="SEM11872.1"/>
    </source>
</evidence>
<dbReference type="InterPro" id="IPR025141">
    <property type="entry name" value="DUF4082"/>
</dbReference>
<dbReference type="GO" id="GO:0004553">
    <property type="term" value="F:hydrolase activity, hydrolyzing O-glycosyl compounds"/>
    <property type="evidence" value="ECO:0007669"/>
    <property type="project" value="InterPro"/>
</dbReference>
<evidence type="ECO:0000259" key="2">
    <source>
        <dbReference type="PROSITE" id="PS50853"/>
    </source>
</evidence>
<dbReference type="Pfam" id="PF00722">
    <property type="entry name" value="Glyco_hydro_16"/>
    <property type="match status" value="1"/>
</dbReference>
<keyword evidence="4" id="KW-1185">Reference proteome</keyword>
<dbReference type="GO" id="GO:0046872">
    <property type="term" value="F:metal ion binding"/>
    <property type="evidence" value="ECO:0007669"/>
    <property type="project" value="InterPro"/>
</dbReference>
<dbReference type="Pfam" id="PF13313">
    <property type="entry name" value="DUF4082"/>
    <property type="match status" value="1"/>
</dbReference>
<evidence type="ECO:0000313" key="4">
    <source>
        <dbReference type="Proteomes" id="UP000198984"/>
    </source>
</evidence>
<dbReference type="Pfam" id="PF00041">
    <property type="entry name" value="fn3"/>
    <property type="match status" value="1"/>
</dbReference>
<sequence length="728" mass="77458">MLRNSLSYDYGKLAGLSLSVLVICSLFSARQAAAAYRSAGHSSVDTSIFQPADAPTTPAVDDGMPIEIGVKFRSVQAGHINGIRFYKSKAGSGKYQVHLWSNSGQKLAEAPFTGDSSTGWKEVLFEKPVAITANTTYIAAYFSATGDYASTNPFFTQGVVNGPLHALANGEDGPNGIYKYADAPTFPDDNFGTNNYWVDVVFIPDANSPVVKEAAAAGAHKAGPDTIAPVITALKTASNADGTTTISWTTSEKAAAAIHYNINAEDLSLQTEDNTPSTNHAMRLSGLVPGVTYYFRVASKDIAGNITTKPSLSAPPLKFTLPEAPCAIDRTEFNQGNPDIGAAVTADGGVTLQPALTEEFLSLVKTIPEGWTGARYNNDGTAVNNNGVITANGIHIFSNNPFEPGSTMEFSAMFTAGAYQNIGFSIDQPYVDGPWVTIGQGGSGDGNIYARASNNVEVKLGSNLLDAMHHYKIKWNATNFEFFVDGSAKPAAVINITMNSKMYIQISDYASTDGALSIDWMHVAPYTPSGSFTSRVFDAGDATDWGAVTWHAETPAGTSVAISVSAGNTNNPNDGTWQAFKPINAQGETAGINGRYVQYKATLKTTDTKVTPVLKEVAINCKGNGRMTEKAKESVKPAVAAAPANSGLNIKVMPNPSADYFELVSTTPVNDKPLLVNVLDSYARIVESHRTVTPNTNFQFGQALSPGSYFLEVIQGNQRKTLKLIKIK</sequence>
<dbReference type="InterPro" id="IPR013783">
    <property type="entry name" value="Ig-like_fold"/>
</dbReference>
<dbReference type="InterPro" id="IPR003961">
    <property type="entry name" value="FN3_dom"/>
</dbReference>
<dbReference type="InterPro" id="IPR000757">
    <property type="entry name" value="Beta-glucanase-like"/>
</dbReference>
<dbReference type="RefSeq" id="WP_089913167.1">
    <property type="nucleotide sequence ID" value="NZ_FOBB01000003.1"/>
</dbReference>
<accession>A0A1H7VRC0</accession>
<dbReference type="PROSITE" id="PS50853">
    <property type="entry name" value="FN3"/>
    <property type="match status" value="1"/>
</dbReference>
<dbReference type="Gene3D" id="2.60.120.200">
    <property type="match status" value="1"/>
</dbReference>
<name>A0A1H7VRC0_9BACT</name>
<reference evidence="3 4" key="1">
    <citation type="submission" date="2016-10" db="EMBL/GenBank/DDBJ databases">
        <authorList>
            <person name="de Groot N.N."/>
        </authorList>
    </citation>
    <scope>NUCLEOTIDE SEQUENCE [LARGE SCALE GENOMIC DNA]</scope>
    <source>
        <strain evidence="3 4">DSM 21039</strain>
    </source>
</reference>
<gene>
    <name evidence="3" type="ORF">SAMN04488505_103418</name>
</gene>
<dbReference type="AlphaFoldDB" id="A0A1H7VRC0"/>
<dbReference type="EMBL" id="FOBB01000003">
    <property type="protein sequence ID" value="SEM11872.1"/>
    <property type="molecule type" value="Genomic_DNA"/>
</dbReference>
<dbReference type="InterPro" id="IPR013320">
    <property type="entry name" value="ConA-like_dom_sf"/>
</dbReference>
<dbReference type="SUPFAM" id="SSF49363">
    <property type="entry name" value="Purple acid phosphatase, N-terminal domain"/>
    <property type="match status" value="1"/>
</dbReference>
<dbReference type="STRING" id="573321.SAMN04488505_103418"/>
<dbReference type="GO" id="GO:0003993">
    <property type="term" value="F:acid phosphatase activity"/>
    <property type="evidence" value="ECO:0007669"/>
    <property type="project" value="InterPro"/>
</dbReference>
<comment type="similarity">
    <text evidence="1">Belongs to the glycosyl hydrolase 16 family.</text>
</comment>
<organism evidence="3 4">
    <name type="scientific">Chitinophaga rupis</name>
    <dbReference type="NCBI Taxonomy" id="573321"/>
    <lineage>
        <taxon>Bacteria</taxon>
        <taxon>Pseudomonadati</taxon>
        <taxon>Bacteroidota</taxon>
        <taxon>Chitinophagia</taxon>
        <taxon>Chitinophagales</taxon>
        <taxon>Chitinophagaceae</taxon>
        <taxon>Chitinophaga</taxon>
    </lineage>
</organism>
<feature type="domain" description="Fibronectin type-III" evidence="2">
    <location>
        <begin position="230"/>
        <end position="323"/>
    </location>
</feature>
<dbReference type="SUPFAM" id="SSF49899">
    <property type="entry name" value="Concanavalin A-like lectins/glucanases"/>
    <property type="match status" value="1"/>
</dbReference>
<dbReference type="NCBIfam" id="TIGR04183">
    <property type="entry name" value="Por_Secre_tail"/>
    <property type="match status" value="1"/>
</dbReference>
<evidence type="ECO:0000256" key="1">
    <source>
        <dbReference type="ARBA" id="ARBA00006865"/>
    </source>
</evidence>
<proteinExistence type="inferred from homology"/>
<dbReference type="CDD" id="cd00063">
    <property type="entry name" value="FN3"/>
    <property type="match status" value="1"/>
</dbReference>
<dbReference type="InterPro" id="IPR008963">
    <property type="entry name" value="Purple_acid_Pase-like_N"/>
</dbReference>
<dbReference type="Gene3D" id="2.60.40.10">
    <property type="entry name" value="Immunoglobulins"/>
    <property type="match status" value="1"/>
</dbReference>
<dbReference type="InterPro" id="IPR026444">
    <property type="entry name" value="Secre_tail"/>
</dbReference>
<dbReference type="OrthoDB" id="622218at2"/>